<protein>
    <submittedName>
        <fullName evidence="2">Glycoside hydrolase family 85 protein</fullName>
    </submittedName>
</protein>
<name>A0A1E3P352_WICAA</name>
<dbReference type="OrthoDB" id="284473at2759"/>
<evidence type="ECO:0000313" key="3">
    <source>
        <dbReference type="Proteomes" id="UP000094112"/>
    </source>
</evidence>
<keyword evidence="3" id="KW-1185">Reference proteome</keyword>
<feature type="domain" description="Cytosolic endo-beta-N-acetylglucosaminidase TIM barrel" evidence="1">
    <location>
        <begin position="86"/>
        <end position="375"/>
    </location>
</feature>
<dbReference type="STRING" id="683960.A0A1E3P352"/>
<dbReference type="PANTHER" id="PTHR13246:SF1">
    <property type="entry name" value="CYTOSOLIC ENDO-BETA-N-ACETYLGLUCOSAMINIDASE"/>
    <property type="match status" value="1"/>
</dbReference>
<dbReference type="GO" id="GO:0005829">
    <property type="term" value="C:cytosol"/>
    <property type="evidence" value="ECO:0007669"/>
    <property type="project" value="UniProtKB-SubCell"/>
</dbReference>
<accession>A0A1E3P352</accession>
<dbReference type="InterPro" id="IPR005201">
    <property type="entry name" value="TIM_ENGase"/>
</dbReference>
<dbReference type="Proteomes" id="UP000094112">
    <property type="component" value="Unassembled WGS sequence"/>
</dbReference>
<dbReference type="PANTHER" id="PTHR13246">
    <property type="entry name" value="ENDO BETA N-ACETYLGLUCOSAMINIDASE"/>
    <property type="match status" value="1"/>
</dbReference>
<evidence type="ECO:0000313" key="2">
    <source>
        <dbReference type="EMBL" id="ODQ59845.1"/>
    </source>
</evidence>
<proteinExistence type="predicted"/>
<dbReference type="CDD" id="cd06547">
    <property type="entry name" value="GH85_ENGase"/>
    <property type="match status" value="1"/>
</dbReference>
<dbReference type="InterPro" id="IPR032979">
    <property type="entry name" value="ENGase"/>
</dbReference>
<sequence length="656" mass="75985">MEHEPAAIKFEEDSISSQRFSSLDEVEKWYNTKNKSPLDDLRIPRESLSHYNRFRDNNDEIKVLVCHDFKGNYQEGEDENPLGYFPHSSGQHYFIQFPSLVDLFIYFSHYKIAVPPVSWINSLHRQGIPVLGTLIFEGTDVSESDKLLEKNENGDFKYLEILCELVRHYGFDGWLVNMESHFSSVAKAQDLLLFDEALRSTLHLKVPGSKLIWYDSLITQKNRVFYQNAVNEWNYDHFSTSDLFFTNYWWNEEDLKRNILNIGLQGVKQKLFVGVDIWGRGSKIGNGGFESGLAINYLKRYSTNVALFAPAWTYENFEEDQFLIKDRKFWIGDQTSDETGGSVATYVSHYTTPVYVKDQNVKFYTNFSVGEGTKYRVFAHTVFKNNWVNGNLQLPTPIIDNEKRIDIYYKESFNGGSSLKVTQRNSILNDGKSNILQLFSFKNDIHSNNLNVSVSFKYLSEIPLNSTFQLEIKFYIERRYRSVTRVRDGTFKLPLAFSNKNWKYIETSFALPRLQIREHFVLEGLQIRWVDNVDELSSSIGTSGDFTESWIIVPQNSDPNAVYELLIGDLLVEGIKTANGNIDAVTKLSRKITLDSRSILATWKDDTEVLYWIIYVNAKFLGIAHKSLWRVQRGDKLRVDVFTRSGKLVKGEDIFI</sequence>
<reference evidence="2 3" key="1">
    <citation type="journal article" date="2016" name="Proc. Natl. Acad. Sci. U.S.A.">
        <title>Comparative genomics of biotechnologically important yeasts.</title>
        <authorList>
            <person name="Riley R."/>
            <person name="Haridas S."/>
            <person name="Wolfe K.H."/>
            <person name="Lopes M.R."/>
            <person name="Hittinger C.T."/>
            <person name="Goeker M."/>
            <person name="Salamov A.A."/>
            <person name="Wisecaver J.H."/>
            <person name="Long T.M."/>
            <person name="Calvey C.H."/>
            <person name="Aerts A.L."/>
            <person name="Barry K.W."/>
            <person name="Choi C."/>
            <person name="Clum A."/>
            <person name="Coughlan A.Y."/>
            <person name="Deshpande S."/>
            <person name="Douglass A.P."/>
            <person name="Hanson S.J."/>
            <person name="Klenk H.-P."/>
            <person name="LaButti K.M."/>
            <person name="Lapidus A."/>
            <person name="Lindquist E.A."/>
            <person name="Lipzen A.M."/>
            <person name="Meier-Kolthoff J.P."/>
            <person name="Ohm R.A."/>
            <person name="Otillar R.P."/>
            <person name="Pangilinan J.L."/>
            <person name="Peng Y."/>
            <person name="Rokas A."/>
            <person name="Rosa C.A."/>
            <person name="Scheuner C."/>
            <person name="Sibirny A.A."/>
            <person name="Slot J.C."/>
            <person name="Stielow J.B."/>
            <person name="Sun H."/>
            <person name="Kurtzman C.P."/>
            <person name="Blackwell M."/>
            <person name="Grigoriev I.V."/>
            <person name="Jeffries T.W."/>
        </authorList>
    </citation>
    <scope>NUCLEOTIDE SEQUENCE [LARGE SCALE GENOMIC DNA]</scope>
    <source>
        <strain evidence="3">ATCC 58044 / CBS 1984 / NCYC 433 / NRRL Y-366-8</strain>
    </source>
</reference>
<dbReference type="EMBL" id="KV454210">
    <property type="protein sequence ID" value="ODQ59845.1"/>
    <property type="molecule type" value="Genomic_DNA"/>
</dbReference>
<dbReference type="GO" id="GO:0033925">
    <property type="term" value="F:mannosyl-glycoprotein endo-beta-N-acetylglucosaminidase activity"/>
    <property type="evidence" value="ECO:0007669"/>
    <property type="project" value="UniProtKB-EC"/>
</dbReference>
<dbReference type="Gene3D" id="3.20.20.80">
    <property type="entry name" value="Glycosidases"/>
    <property type="match status" value="1"/>
</dbReference>
<dbReference type="Pfam" id="PF03644">
    <property type="entry name" value="Glyco_hydro_85"/>
    <property type="match status" value="1"/>
</dbReference>
<dbReference type="GeneID" id="30201975"/>
<dbReference type="Gene3D" id="2.60.120.260">
    <property type="entry name" value="Galactose-binding domain-like"/>
    <property type="match status" value="1"/>
</dbReference>
<evidence type="ECO:0000259" key="1">
    <source>
        <dbReference type="Pfam" id="PF03644"/>
    </source>
</evidence>
<dbReference type="RefSeq" id="XP_019039052.1">
    <property type="nucleotide sequence ID" value="XM_019184729.1"/>
</dbReference>
<organism evidence="2 3">
    <name type="scientific">Wickerhamomyces anomalus (strain ATCC 58044 / CBS 1984 / NCYC 433 / NRRL Y-366-8)</name>
    <name type="common">Yeast</name>
    <name type="synonym">Hansenula anomala</name>
    <dbReference type="NCBI Taxonomy" id="683960"/>
    <lineage>
        <taxon>Eukaryota</taxon>
        <taxon>Fungi</taxon>
        <taxon>Dikarya</taxon>
        <taxon>Ascomycota</taxon>
        <taxon>Saccharomycotina</taxon>
        <taxon>Saccharomycetes</taxon>
        <taxon>Phaffomycetales</taxon>
        <taxon>Wickerhamomycetaceae</taxon>
        <taxon>Wickerhamomyces</taxon>
    </lineage>
</organism>
<gene>
    <name evidence="2" type="ORF">WICANDRAFT_78477</name>
</gene>
<dbReference type="AlphaFoldDB" id="A0A1E3P352"/>
<keyword evidence="2" id="KW-0378">Hydrolase</keyword>